<evidence type="ECO:0000256" key="3">
    <source>
        <dbReference type="SAM" id="MobiDB-lite"/>
    </source>
</evidence>
<dbReference type="EMBL" id="CM026429">
    <property type="protein sequence ID" value="KAG0564667.1"/>
    <property type="molecule type" value="Genomic_DNA"/>
</dbReference>
<dbReference type="AlphaFoldDB" id="A0A8T0H3J1"/>
<reference evidence="4" key="1">
    <citation type="submission" date="2020-06" db="EMBL/GenBank/DDBJ databases">
        <title>WGS assembly of Ceratodon purpureus strain R40.</title>
        <authorList>
            <person name="Carey S.B."/>
            <person name="Jenkins J."/>
            <person name="Shu S."/>
            <person name="Lovell J.T."/>
            <person name="Sreedasyam A."/>
            <person name="Maumus F."/>
            <person name="Tiley G.P."/>
            <person name="Fernandez-Pozo N."/>
            <person name="Barry K."/>
            <person name="Chen C."/>
            <person name="Wang M."/>
            <person name="Lipzen A."/>
            <person name="Daum C."/>
            <person name="Saski C.A."/>
            <person name="Payton A.C."/>
            <person name="Mcbreen J.C."/>
            <person name="Conrad R.E."/>
            <person name="Kollar L.M."/>
            <person name="Olsson S."/>
            <person name="Huttunen S."/>
            <person name="Landis J.B."/>
            <person name="Wickett N.J."/>
            <person name="Johnson M.G."/>
            <person name="Rensing S.A."/>
            <person name="Grimwood J."/>
            <person name="Schmutz J."/>
            <person name="Mcdaniel S.F."/>
        </authorList>
    </citation>
    <scope>NUCLEOTIDE SEQUENCE</scope>
    <source>
        <strain evidence="4">R40</strain>
    </source>
</reference>
<dbReference type="SUPFAM" id="SSF53254">
    <property type="entry name" value="Phosphoglycerate mutase-like"/>
    <property type="match status" value="1"/>
</dbReference>
<evidence type="ECO:0000256" key="2">
    <source>
        <dbReference type="PIRSR" id="PIRSR613078-2"/>
    </source>
</evidence>
<feature type="compositionally biased region" description="Polar residues" evidence="3">
    <location>
        <begin position="300"/>
        <end position="311"/>
    </location>
</feature>
<evidence type="ECO:0000256" key="1">
    <source>
        <dbReference type="PIRSR" id="PIRSR613078-1"/>
    </source>
</evidence>
<feature type="region of interest" description="Disordered" evidence="3">
    <location>
        <begin position="282"/>
        <end position="314"/>
    </location>
</feature>
<dbReference type="PANTHER" id="PTHR46192">
    <property type="entry name" value="BROAD-RANGE ACID PHOSPHATASE DET1"/>
    <property type="match status" value="1"/>
</dbReference>
<dbReference type="InterPro" id="IPR001345">
    <property type="entry name" value="PG/BPGM_mutase_AS"/>
</dbReference>
<dbReference type="InterPro" id="IPR013078">
    <property type="entry name" value="His_Pase_superF_clade-1"/>
</dbReference>
<dbReference type="SMART" id="SM00855">
    <property type="entry name" value="PGAM"/>
    <property type="match status" value="1"/>
</dbReference>
<comment type="caution">
    <text evidence="4">The sequence shown here is derived from an EMBL/GenBank/DDBJ whole genome shotgun (WGS) entry which is preliminary data.</text>
</comment>
<dbReference type="CDD" id="cd07067">
    <property type="entry name" value="HP_PGM_like"/>
    <property type="match status" value="1"/>
</dbReference>
<gene>
    <name evidence="4" type="ORF">KC19_8G129900</name>
</gene>
<feature type="active site" description="Tele-phosphohistidine intermediate" evidence="1">
    <location>
        <position position="25"/>
    </location>
</feature>
<name>A0A8T0H3J1_CERPU</name>
<feature type="binding site" evidence="2">
    <location>
        <begin position="24"/>
        <end position="31"/>
    </location>
    <ligand>
        <name>substrate</name>
    </ligand>
</feature>
<dbReference type="InterPro" id="IPR029033">
    <property type="entry name" value="His_PPase_superfam"/>
</dbReference>
<dbReference type="Gene3D" id="3.40.50.1240">
    <property type="entry name" value="Phosphoglycerate mutase-like"/>
    <property type="match status" value="1"/>
</dbReference>
<proteinExistence type="predicted"/>
<sequence length="337" mass="39119">MRALRHRMADDKCYCRPRRIVLVRHGESEGNVDAKKYCHIADPKIRLTEAGTVQAQRCGQIIREIIGKEVGEGGEGWRVFFYVSPYMRTLSTLKEIGKAFEKQQIEGVREEPRIREQDFGNFQEHDQMQAVKDIRERFGRFFYRFPEGESVADVFDRVTSFLESLWRDIEHQRLSCTKSKEMNLVIISHGTTMRVFLMRWFRWTTEQFENLINPLECEVRVMQLGDGGEYSLLVHHTQEELQQWGLSPDMILDQEFRKTATRGEYSEEWPWSGTQFFDHFNETEAGGGNDERDGDNGAAQENTNGESTDAQTPLDMLALEESADGDREPDFPNPASR</sequence>
<protein>
    <submittedName>
        <fullName evidence="4">Uncharacterized protein</fullName>
    </submittedName>
</protein>
<feature type="binding site" evidence="2">
    <location>
        <position position="88"/>
    </location>
    <ligand>
        <name>substrate</name>
    </ligand>
</feature>
<dbReference type="GO" id="GO:0003824">
    <property type="term" value="F:catalytic activity"/>
    <property type="evidence" value="ECO:0007669"/>
    <property type="project" value="InterPro"/>
</dbReference>
<dbReference type="OrthoDB" id="10261749at2759"/>
<evidence type="ECO:0000313" key="4">
    <source>
        <dbReference type="EMBL" id="KAG0564668.1"/>
    </source>
</evidence>
<dbReference type="EMBL" id="CM026429">
    <property type="protein sequence ID" value="KAG0564668.1"/>
    <property type="molecule type" value="Genomic_DNA"/>
</dbReference>
<dbReference type="Pfam" id="PF00300">
    <property type="entry name" value="His_Phos_1"/>
    <property type="match status" value="1"/>
</dbReference>
<feature type="active site" description="Proton donor/acceptor" evidence="1">
    <location>
        <position position="116"/>
    </location>
</feature>
<dbReference type="InterPro" id="IPR052765">
    <property type="entry name" value="PGM-Related"/>
</dbReference>
<accession>A0A8T0H3J1</accession>
<keyword evidence="5" id="KW-1185">Reference proteome</keyword>
<evidence type="ECO:0000313" key="5">
    <source>
        <dbReference type="Proteomes" id="UP000822688"/>
    </source>
</evidence>
<dbReference type="Proteomes" id="UP000822688">
    <property type="component" value="Chromosome 8"/>
</dbReference>
<organism evidence="4 5">
    <name type="scientific">Ceratodon purpureus</name>
    <name type="common">Fire moss</name>
    <name type="synonym">Dicranum purpureum</name>
    <dbReference type="NCBI Taxonomy" id="3225"/>
    <lineage>
        <taxon>Eukaryota</taxon>
        <taxon>Viridiplantae</taxon>
        <taxon>Streptophyta</taxon>
        <taxon>Embryophyta</taxon>
        <taxon>Bryophyta</taxon>
        <taxon>Bryophytina</taxon>
        <taxon>Bryopsida</taxon>
        <taxon>Dicranidae</taxon>
        <taxon>Pseudoditrichales</taxon>
        <taxon>Ditrichaceae</taxon>
        <taxon>Ceratodon</taxon>
    </lineage>
</organism>
<dbReference type="PROSITE" id="PS00175">
    <property type="entry name" value="PG_MUTASE"/>
    <property type="match status" value="1"/>
</dbReference>